<gene>
    <name evidence="3" type="primary">LOC116658681</name>
</gene>
<sequence>MCSLEPEHQPLGPWATTMETRANSTPAALMGVPTQVTALSPREFNATVRTASRAGPAGSAVTAPWAQYFYQFMSSSSSPGPSCRATTAVQQASSPKHQHYTAADHHHPGLSQSGHNTSHPTYQPIPGCELSLHYHFDPIRATGKHGLLPAHPVSGPHVSKATTGKPVPCNPDSGLKCAFSFSTHPDAYGTVATAQQRVPSPQAPGVHAGADQVQNLPVKNEQASAQDSTQKTV</sequence>
<dbReference type="AlphaFoldDB" id="A0A8B8RP83"/>
<feature type="compositionally biased region" description="Polar residues" evidence="1">
    <location>
        <begin position="84"/>
        <end position="95"/>
    </location>
</feature>
<organism evidence="2 3">
    <name type="scientific">Camelus ferus</name>
    <name type="common">Wild bactrian camel</name>
    <name type="synonym">Camelus bactrianus ferus</name>
    <dbReference type="NCBI Taxonomy" id="419612"/>
    <lineage>
        <taxon>Eukaryota</taxon>
        <taxon>Metazoa</taxon>
        <taxon>Chordata</taxon>
        <taxon>Craniata</taxon>
        <taxon>Vertebrata</taxon>
        <taxon>Euteleostomi</taxon>
        <taxon>Mammalia</taxon>
        <taxon>Eutheria</taxon>
        <taxon>Laurasiatheria</taxon>
        <taxon>Artiodactyla</taxon>
        <taxon>Tylopoda</taxon>
        <taxon>Camelidae</taxon>
        <taxon>Camelus</taxon>
    </lineage>
</organism>
<evidence type="ECO:0000256" key="1">
    <source>
        <dbReference type="SAM" id="MobiDB-lite"/>
    </source>
</evidence>
<feature type="region of interest" description="Disordered" evidence="1">
    <location>
        <begin position="80"/>
        <end position="121"/>
    </location>
</feature>
<dbReference type="RefSeq" id="XP_032319753.1">
    <property type="nucleotide sequence ID" value="XM_032463862.1"/>
</dbReference>
<accession>A0A8B8RP83</accession>
<evidence type="ECO:0000313" key="3">
    <source>
        <dbReference type="RefSeq" id="XP_032319753.1"/>
    </source>
</evidence>
<dbReference type="Proteomes" id="UP000694856">
    <property type="component" value="Chromosome 21"/>
</dbReference>
<evidence type="ECO:0000313" key="2">
    <source>
        <dbReference type="Proteomes" id="UP000694856"/>
    </source>
</evidence>
<proteinExistence type="predicted"/>
<keyword evidence="2" id="KW-1185">Reference proteome</keyword>
<protein>
    <submittedName>
        <fullName evidence="3">Polyhomeotic-like protein 1</fullName>
    </submittedName>
</protein>
<name>A0A8B8RP83_CAMFR</name>
<feature type="region of interest" description="Disordered" evidence="1">
    <location>
        <begin position="195"/>
        <end position="233"/>
    </location>
</feature>
<reference evidence="3" key="1">
    <citation type="submission" date="2025-08" db="UniProtKB">
        <authorList>
            <consortium name="RefSeq"/>
        </authorList>
    </citation>
    <scope>IDENTIFICATION</scope>
    <source>
        <tissue evidence="3">Ear skin</tissue>
    </source>
</reference>
<feature type="compositionally biased region" description="Polar residues" evidence="1">
    <location>
        <begin position="212"/>
        <end position="233"/>
    </location>
</feature>
<dbReference type="GeneID" id="116658681"/>
<feature type="compositionally biased region" description="Polar residues" evidence="1">
    <location>
        <begin position="110"/>
        <end position="121"/>
    </location>
</feature>
<dbReference type="KEGG" id="cfr:116658681"/>